<dbReference type="EMBL" id="RBWS01000005">
    <property type="protein sequence ID" value="RKO72526.1"/>
    <property type="molecule type" value="Genomic_DNA"/>
</dbReference>
<proteinExistence type="predicted"/>
<evidence type="ECO:0000313" key="4">
    <source>
        <dbReference type="Proteomes" id="UP000282423"/>
    </source>
</evidence>
<dbReference type="PROSITE" id="PS51257">
    <property type="entry name" value="PROKAR_LIPOPROTEIN"/>
    <property type="match status" value="1"/>
</dbReference>
<sequence>MKVKRMLMVLSLSSCLLIVACAVFRDRKQLEKNSETSAGQYENRNLLFHYRQQDSLFTYWYLQTDSLFSFRPDSGLNAKGGRLYVHQSWTSAAEENMRTDQNSKKVISTQNSVLKQEKKDVRIETIAVIVVLGVLVVYFIWKLWRK</sequence>
<dbReference type="OrthoDB" id="711648at2"/>
<keyword evidence="1" id="KW-0812">Transmembrane</keyword>
<feature type="signal peptide" evidence="2">
    <location>
        <begin position="1"/>
        <end position="22"/>
    </location>
</feature>
<keyword evidence="2" id="KW-0732">Signal</keyword>
<accession>A0A420W1S8</accession>
<dbReference type="AlphaFoldDB" id="A0A420W1S8"/>
<gene>
    <name evidence="3" type="ORF">D7322_06965</name>
</gene>
<reference evidence="3 4" key="1">
    <citation type="submission" date="2018-10" db="EMBL/GenBank/DDBJ databases">
        <title>Sphingobacterium sp. M05W1-28.</title>
        <authorList>
            <person name="Cai H."/>
        </authorList>
    </citation>
    <scope>NUCLEOTIDE SEQUENCE [LARGE SCALE GENOMIC DNA]</scope>
    <source>
        <strain evidence="3 4">M05W1-28</strain>
    </source>
</reference>
<protein>
    <recommendedName>
        <fullName evidence="5">Lipoprotein</fullName>
    </recommendedName>
</protein>
<name>A0A420W1S8_9SPHI</name>
<evidence type="ECO:0008006" key="5">
    <source>
        <dbReference type="Google" id="ProtNLM"/>
    </source>
</evidence>
<evidence type="ECO:0000256" key="2">
    <source>
        <dbReference type="SAM" id="SignalP"/>
    </source>
</evidence>
<keyword evidence="1" id="KW-0472">Membrane</keyword>
<dbReference type="Proteomes" id="UP000282423">
    <property type="component" value="Unassembled WGS sequence"/>
</dbReference>
<organism evidence="3 4">
    <name type="scientific">Sphingobacterium puteale</name>
    <dbReference type="NCBI Taxonomy" id="2420510"/>
    <lineage>
        <taxon>Bacteria</taxon>
        <taxon>Pseudomonadati</taxon>
        <taxon>Bacteroidota</taxon>
        <taxon>Sphingobacteriia</taxon>
        <taxon>Sphingobacteriales</taxon>
        <taxon>Sphingobacteriaceae</taxon>
        <taxon>Sphingobacterium</taxon>
    </lineage>
</organism>
<feature type="chain" id="PRO_5019498406" description="Lipoprotein" evidence="2">
    <location>
        <begin position="23"/>
        <end position="146"/>
    </location>
</feature>
<keyword evidence="4" id="KW-1185">Reference proteome</keyword>
<comment type="caution">
    <text evidence="3">The sequence shown here is derived from an EMBL/GenBank/DDBJ whole genome shotgun (WGS) entry which is preliminary data.</text>
</comment>
<feature type="transmembrane region" description="Helical" evidence="1">
    <location>
        <begin position="125"/>
        <end position="144"/>
    </location>
</feature>
<dbReference type="RefSeq" id="WP_121122606.1">
    <property type="nucleotide sequence ID" value="NZ_RBWS01000005.1"/>
</dbReference>
<evidence type="ECO:0000256" key="1">
    <source>
        <dbReference type="SAM" id="Phobius"/>
    </source>
</evidence>
<evidence type="ECO:0000313" key="3">
    <source>
        <dbReference type="EMBL" id="RKO72526.1"/>
    </source>
</evidence>
<keyword evidence="1" id="KW-1133">Transmembrane helix</keyword>